<sequence length="141" mass="14669">MPTERIATVTAGSAVSRSTKEARVGRPASMSAAAVHADEYSAEEARLLNVYVSTFTVAGVVVGILLVVGAMRMRERNKRAKHRRLASRPSSALSSEEGPDQATPVAATSMNGMEDLDAPAAALAIQSSTGTVIDDNSVAIL</sequence>
<gene>
    <name evidence="3" type="ORF">H310_02677</name>
</gene>
<proteinExistence type="predicted"/>
<feature type="compositionally biased region" description="Basic residues" evidence="1">
    <location>
        <begin position="76"/>
        <end position="86"/>
    </location>
</feature>
<keyword evidence="2" id="KW-0812">Transmembrane</keyword>
<feature type="transmembrane region" description="Helical" evidence="2">
    <location>
        <begin position="50"/>
        <end position="71"/>
    </location>
</feature>
<keyword evidence="2" id="KW-0472">Membrane</keyword>
<evidence type="ECO:0000313" key="3">
    <source>
        <dbReference type="EMBL" id="ETW06414.1"/>
    </source>
</evidence>
<accession>A0A024UJH0</accession>
<feature type="region of interest" description="Disordered" evidence="1">
    <location>
        <begin position="76"/>
        <end position="106"/>
    </location>
</feature>
<dbReference type="AlphaFoldDB" id="A0A024UJH0"/>
<dbReference type="RefSeq" id="XP_008864489.1">
    <property type="nucleotide sequence ID" value="XM_008866267.1"/>
</dbReference>
<evidence type="ECO:0008006" key="4">
    <source>
        <dbReference type="Google" id="ProtNLM"/>
    </source>
</evidence>
<dbReference type="VEuPathDB" id="FungiDB:H310_02677"/>
<name>A0A024UJH0_9STRA</name>
<keyword evidence="2" id="KW-1133">Transmembrane helix</keyword>
<evidence type="ECO:0000256" key="2">
    <source>
        <dbReference type="SAM" id="Phobius"/>
    </source>
</evidence>
<feature type="region of interest" description="Disordered" evidence="1">
    <location>
        <begin position="1"/>
        <end position="27"/>
    </location>
</feature>
<dbReference type="EMBL" id="KI913955">
    <property type="protein sequence ID" value="ETW06414.1"/>
    <property type="molecule type" value="Genomic_DNA"/>
</dbReference>
<evidence type="ECO:0000256" key="1">
    <source>
        <dbReference type="SAM" id="MobiDB-lite"/>
    </source>
</evidence>
<reference evidence="3" key="1">
    <citation type="submission" date="2013-12" db="EMBL/GenBank/DDBJ databases">
        <title>The Genome Sequence of Aphanomyces invadans NJM9701.</title>
        <authorList>
            <consortium name="The Broad Institute Genomics Platform"/>
            <person name="Russ C."/>
            <person name="Tyler B."/>
            <person name="van West P."/>
            <person name="Dieguez-Uribeondo J."/>
            <person name="Young S.K."/>
            <person name="Zeng Q."/>
            <person name="Gargeya S."/>
            <person name="Fitzgerald M."/>
            <person name="Abouelleil A."/>
            <person name="Alvarado L."/>
            <person name="Chapman S.B."/>
            <person name="Gainer-Dewar J."/>
            <person name="Goldberg J."/>
            <person name="Griggs A."/>
            <person name="Gujja S."/>
            <person name="Hansen M."/>
            <person name="Howarth C."/>
            <person name="Imamovic A."/>
            <person name="Ireland A."/>
            <person name="Larimer J."/>
            <person name="McCowan C."/>
            <person name="Murphy C."/>
            <person name="Pearson M."/>
            <person name="Poon T.W."/>
            <person name="Priest M."/>
            <person name="Roberts A."/>
            <person name="Saif S."/>
            <person name="Shea T."/>
            <person name="Sykes S."/>
            <person name="Wortman J."/>
            <person name="Nusbaum C."/>
            <person name="Birren B."/>
        </authorList>
    </citation>
    <scope>NUCLEOTIDE SEQUENCE [LARGE SCALE GENOMIC DNA]</scope>
    <source>
        <strain evidence="3">NJM9701</strain>
    </source>
</reference>
<dbReference type="OrthoDB" id="10581716at2759"/>
<organism evidence="3">
    <name type="scientific">Aphanomyces invadans</name>
    <dbReference type="NCBI Taxonomy" id="157072"/>
    <lineage>
        <taxon>Eukaryota</taxon>
        <taxon>Sar</taxon>
        <taxon>Stramenopiles</taxon>
        <taxon>Oomycota</taxon>
        <taxon>Saprolegniomycetes</taxon>
        <taxon>Saprolegniales</taxon>
        <taxon>Verrucalvaceae</taxon>
        <taxon>Aphanomyces</taxon>
    </lineage>
</organism>
<protein>
    <recommendedName>
        <fullName evidence="4">Transmembrane protein</fullName>
    </recommendedName>
</protein>
<dbReference type="GeneID" id="20079727"/>